<accession>A0A6L7CP00</accession>
<evidence type="ECO:0000313" key="1">
    <source>
        <dbReference type="EMBL" id="MWT90324.1"/>
    </source>
</evidence>
<evidence type="ECO:0000313" key="2">
    <source>
        <dbReference type="Proteomes" id="UP000480485"/>
    </source>
</evidence>
<dbReference type="Proteomes" id="UP000480485">
    <property type="component" value="Unassembled WGS sequence"/>
</dbReference>
<name>A0A6L7CP00_ECOLX</name>
<gene>
    <name evidence="1" type="ORF">GP954_35270</name>
</gene>
<dbReference type="EMBL" id="WTRN01003115">
    <property type="protein sequence ID" value="MWT90324.1"/>
    <property type="molecule type" value="Genomic_DNA"/>
</dbReference>
<protein>
    <submittedName>
        <fullName evidence="1">Uncharacterized protein</fullName>
    </submittedName>
</protein>
<proteinExistence type="predicted"/>
<organism evidence="1 2">
    <name type="scientific">Escherichia coli</name>
    <dbReference type="NCBI Taxonomy" id="562"/>
    <lineage>
        <taxon>Bacteria</taxon>
        <taxon>Pseudomonadati</taxon>
        <taxon>Pseudomonadota</taxon>
        <taxon>Gammaproteobacteria</taxon>
        <taxon>Enterobacterales</taxon>
        <taxon>Enterobacteriaceae</taxon>
        <taxon>Escherichia</taxon>
    </lineage>
</organism>
<comment type="caution">
    <text evidence="1">The sequence shown here is derived from an EMBL/GenBank/DDBJ whole genome shotgun (WGS) entry which is preliminary data.</text>
</comment>
<reference evidence="1 2" key="1">
    <citation type="submission" date="2019-12" db="EMBL/GenBank/DDBJ databases">
        <title>Enteriobacteria Tanzani isolates_8377-8380.</title>
        <authorList>
            <person name="Subbiah M."/>
            <person name="Call D."/>
        </authorList>
    </citation>
    <scope>NUCLEOTIDE SEQUENCE [LARGE SCALE GENOMIC DNA]</scope>
    <source>
        <strain evidence="1 2">8378wC7</strain>
    </source>
</reference>
<sequence>MLRKIARNCIKPAYTEGSLCWFRATPRNPKIKTVLQGDGSLCEPSPSTSLVGHFSVKVKPLTRSPMANLDPKNARPKGGSYFKIPLRAVGSFR</sequence>
<dbReference type="AlphaFoldDB" id="A0A6L7CP00"/>